<evidence type="ECO:0000313" key="1">
    <source>
        <dbReference type="EMBL" id="GHE95728.1"/>
    </source>
</evidence>
<comment type="caution">
    <text evidence="1">The sequence shown here is derived from an EMBL/GenBank/DDBJ whole genome shotgun (WGS) entry which is preliminary data.</text>
</comment>
<keyword evidence="2" id="KW-1185">Reference proteome</keyword>
<organism evidence="1 2">
    <name type="scientific">Thalassotalea profundi</name>
    <dbReference type="NCBI Taxonomy" id="2036687"/>
    <lineage>
        <taxon>Bacteria</taxon>
        <taxon>Pseudomonadati</taxon>
        <taxon>Pseudomonadota</taxon>
        <taxon>Gammaproteobacteria</taxon>
        <taxon>Alteromonadales</taxon>
        <taxon>Colwelliaceae</taxon>
        <taxon>Thalassotalea</taxon>
    </lineage>
</organism>
<gene>
    <name evidence="1" type="ORF">GCM10011501_26590</name>
</gene>
<evidence type="ECO:0000313" key="2">
    <source>
        <dbReference type="Proteomes" id="UP000626370"/>
    </source>
</evidence>
<dbReference type="Proteomes" id="UP000626370">
    <property type="component" value="Unassembled WGS sequence"/>
</dbReference>
<protein>
    <submittedName>
        <fullName evidence="1">Uncharacterized protein</fullName>
    </submittedName>
</protein>
<sequence length="113" mass="12756">MLIKYISPIKFFTPILIGLSLYNFQTCAESKNTTNISAIISKKEFLSYKDVGEFIDNAPKVTIEVPAEESDIKEYGAGVVKTITGSDCDRDGTMDDNQKCNAVYLKLWLKYQR</sequence>
<dbReference type="RefSeq" id="WP_189378744.1">
    <property type="nucleotide sequence ID" value="NZ_BNAH01000011.1"/>
</dbReference>
<dbReference type="EMBL" id="BNAH01000011">
    <property type="protein sequence ID" value="GHE95728.1"/>
    <property type="molecule type" value="Genomic_DNA"/>
</dbReference>
<proteinExistence type="predicted"/>
<name>A0ABQ3IWP7_9GAMM</name>
<accession>A0ABQ3IWP7</accession>
<reference evidence="2" key="1">
    <citation type="journal article" date="2019" name="Int. J. Syst. Evol. Microbiol.">
        <title>The Global Catalogue of Microorganisms (GCM) 10K type strain sequencing project: providing services to taxonomists for standard genome sequencing and annotation.</title>
        <authorList>
            <consortium name="The Broad Institute Genomics Platform"/>
            <consortium name="The Broad Institute Genome Sequencing Center for Infectious Disease"/>
            <person name="Wu L."/>
            <person name="Ma J."/>
        </authorList>
    </citation>
    <scope>NUCLEOTIDE SEQUENCE [LARGE SCALE GENOMIC DNA]</scope>
    <source>
        <strain evidence="2">CGMCC 1.15922</strain>
    </source>
</reference>